<evidence type="ECO:0000256" key="1">
    <source>
        <dbReference type="SAM" id="MobiDB-lite"/>
    </source>
</evidence>
<dbReference type="EMBL" id="LR796670">
    <property type="protein sequence ID" value="CAB4158820.1"/>
    <property type="molecule type" value="Genomic_DNA"/>
</dbReference>
<reference evidence="2" key="1">
    <citation type="submission" date="2020-04" db="EMBL/GenBank/DDBJ databases">
        <authorList>
            <person name="Chiriac C."/>
            <person name="Salcher M."/>
            <person name="Ghai R."/>
            <person name="Kavagutti S V."/>
        </authorList>
    </citation>
    <scope>NUCLEOTIDE SEQUENCE</scope>
</reference>
<feature type="compositionally biased region" description="Basic residues" evidence="1">
    <location>
        <begin position="38"/>
        <end position="49"/>
    </location>
</feature>
<protein>
    <submittedName>
        <fullName evidence="2">Uncharacterized protein</fullName>
    </submittedName>
</protein>
<organism evidence="2">
    <name type="scientific">uncultured Caudovirales phage</name>
    <dbReference type="NCBI Taxonomy" id="2100421"/>
    <lineage>
        <taxon>Viruses</taxon>
        <taxon>Duplodnaviria</taxon>
        <taxon>Heunggongvirae</taxon>
        <taxon>Uroviricota</taxon>
        <taxon>Caudoviricetes</taxon>
        <taxon>Peduoviridae</taxon>
        <taxon>Maltschvirus</taxon>
        <taxon>Maltschvirus maltsch</taxon>
    </lineage>
</organism>
<gene>
    <name evidence="2" type="ORF">UFOVP699_35</name>
</gene>
<proteinExistence type="predicted"/>
<evidence type="ECO:0000313" key="2">
    <source>
        <dbReference type="EMBL" id="CAB4158820.1"/>
    </source>
</evidence>
<feature type="region of interest" description="Disordered" evidence="1">
    <location>
        <begin position="32"/>
        <end position="52"/>
    </location>
</feature>
<sequence length="70" mass="8085">MTYDELFEDVRKVGNRYCVYIDDKVLKKNKKPGERLGATRRTKSGKIKMKSVACHPTRKKANNHMAAVMQ</sequence>
<name>A0A6J5NGC7_9CAUD</name>
<accession>A0A6J5NGC7</accession>